<feature type="chain" id="PRO_5002205052" description="Fungal calcium binding protein domain-containing protein" evidence="1">
    <location>
        <begin position="18"/>
        <end position="103"/>
    </location>
</feature>
<dbReference type="EMBL" id="KN837121">
    <property type="protein sequence ID" value="KIJ43746.1"/>
    <property type="molecule type" value="Genomic_DNA"/>
</dbReference>
<accession>A0A0C9VYY8</accession>
<gene>
    <name evidence="3" type="ORF">M422DRAFT_30775</name>
</gene>
<dbReference type="Proteomes" id="UP000054279">
    <property type="component" value="Unassembled WGS sequence"/>
</dbReference>
<evidence type="ECO:0000259" key="2">
    <source>
        <dbReference type="Pfam" id="PF12192"/>
    </source>
</evidence>
<organism evidence="3 4">
    <name type="scientific">Sphaerobolus stellatus (strain SS14)</name>
    <dbReference type="NCBI Taxonomy" id="990650"/>
    <lineage>
        <taxon>Eukaryota</taxon>
        <taxon>Fungi</taxon>
        <taxon>Dikarya</taxon>
        <taxon>Basidiomycota</taxon>
        <taxon>Agaricomycotina</taxon>
        <taxon>Agaricomycetes</taxon>
        <taxon>Phallomycetidae</taxon>
        <taxon>Geastrales</taxon>
        <taxon>Sphaerobolaceae</taxon>
        <taxon>Sphaerobolus</taxon>
    </lineage>
</organism>
<keyword evidence="1" id="KW-0732">Signal</keyword>
<dbReference type="OrthoDB" id="3036244at2759"/>
<dbReference type="HOGENOM" id="CLU_2279282_0_0_1"/>
<dbReference type="Pfam" id="PF12192">
    <property type="entry name" value="CBP"/>
    <property type="match status" value="1"/>
</dbReference>
<evidence type="ECO:0000313" key="3">
    <source>
        <dbReference type="EMBL" id="KIJ43746.1"/>
    </source>
</evidence>
<evidence type="ECO:0000313" key="4">
    <source>
        <dbReference type="Proteomes" id="UP000054279"/>
    </source>
</evidence>
<evidence type="ECO:0000256" key="1">
    <source>
        <dbReference type="SAM" id="SignalP"/>
    </source>
</evidence>
<sequence>MQLSIVTLLSLTSAAFAGPMSLHMVRDCDALSCASGLGPIASGCVSAATQLGVGDPVSDVNCLGTVLNSVASPPASCSGCGGGIIDDIEGAFDNVKNGIEGLF</sequence>
<feature type="domain" description="Fungal calcium binding protein" evidence="2">
    <location>
        <begin position="27"/>
        <end position="80"/>
    </location>
</feature>
<reference evidence="3 4" key="1">
    <citation type="submission" date="2014-06" db="EMBL/GenBank/DDBJ databases">
        <title>Evolutionary Origins and Diversification of the Mycorrhizal Mutualists.</title>
        <authorList>
            <consortium name="DOE Joint Genome Institute"/>
            <consortium name="Mycorrhizal Genomics Consortium"/>
            <person name="Kohler A."/>
            <person name="Kuo A."/>
            <person name="Nagy L.G."/>
            <person name="Floudas D."/>
            <person name="Copeland A."/>
            <person name="Barry K.W."/>
            <person name="Cichocki N."/>
            <person name="Veneault-Fourrey C."/>
            <person name="LaButti K."/>
            <person name="Lindquist E.A."/>
            <person name="Lipzen A."/>
            <person name="Lundell T."/>
            <person name="Morin E."/>
            <person name="Murat C."/>
            <person name="Riley R."/>
            <person name="Ohm R."/>
            <person name="Sun H."/>
            <person name="Tunlid A."/>
            <person name="Henrissat B."/>
            <person name="Grigoriev I.V."/>
            <person name="Hibbett D.S."/>
            <person name="Martin F."/>
        </authorList>
    </citation>
    <scope>NUCLEOTIDE SEQUENCE [LARGE SCALE GENOMIC DNA]</scope>
    <source>
        <strain evidence="3 4">SS14</strain>
    </source>
</reference>
<dbReference type="AlphaFoldDB" id="A0A0C9VYY8"/>
<proteinExistence type="predicted"/>
<dbReference type="InterPro" id="IPR022013">
    <property type="entry name" value="CBP"/>
</dbReference>
<name>A0A0C9VYY8_SPHS4</name>
<keyword evidence="4" id="KW-1185">Reference proteome</keyword>
<dbReference type="Gene3D" id="1.10.1740.120">
    <property type="match status" value="1"/>
</dbReference>
<protein>
    <recommendedName>
        <fullName evidence="2">Fungal calcium binding protein domain-containing protein</fullName>
    </recommendedName>
</protein>
<feature type="signal peptide" evidence="1">
    <location>
        <begin position="1"/>
        <end position="17"/>
    </location>
</feature>